<organism evidence="1 2">
    <name type="scientific">Puccinia coronata f. sp. avenae</name>
    <dbReference type="NCBI Taxonomy" id="200324"/>
    <lineage>
        <taxon>Eukaryota</taxon>
        <taxon>Fungi</taxon>
        <taxon>Dikarya</taxon>
        <taxon>Basidiomycota</taxon>
        <taxon>Pucciniomycotina</taxon>
        <taxon>Pucciniomycetes</taxon>
        <taxon>Pucciniales</taxon>
        <taxon>Pucciniaceae</taxon>
        <taxon>Puccinia</taxon>
    </lineage>
</organism>
<dbReference type="EMBL" id="PGCJ01000010">
    <property type="protein sequence ID" value="PLW57537.1"/>
    <property type="molecule type" value="Genomic_DNA"/>
</dbReference>
<accession>A0A2N5W5L8</accession>
<gene>
    <name evidence="1" type="ORF">PCANC_02628</name>
</gene>
<comment type="caution">
    <text evidence="1">The sequence shown here is derived from an EMBL/GenBank/DDBJ whole genome shotgun (WGS) entry which is preliminary data.</text>
</comment>
<proteinExistence type="predicted"/>
<keyword evidence="2" id="KW-1185">Reference proteome</keyword>
<evidence type="ECO:0000313" key="1">
    <source>
        <dbReference type="EMBL" id="PLW57537.1"/>
    </source>
</evidence>
<protein>
    <submittedName>
        <fullName evidence="1">Uncharacterized protein</fullName>
    </submittedName>
</protein>
<reference evidence="1 2" key="1">
    <citation type="submission" date="2017-11" db="EMBL/GenBank/DDBJ databases">
        <title>De novo assembly and phasing of dikaryotic genomes from two isolates of Puccinia coronata f. sp. avenae, the causal agent of oat crown rust.</title>
        <authorList>
            <person name="Miller M.E."/>
            <person name="Zhang Y."/>
            <person name="Omidvar V."/>
            <person name="Sperschneider J."/>
            <person name="Schwessinger B."/>
            <person name="Raley C."/>
            <person name="Palmer J.M."/>
            <person name="Garnica D."/>
            <person name="Upadhyaya N."/>
            <person name="Rathjen J."/>
            <person name="Taylor J.M."/>
            <person name="Park R.F."/>
            <person name="Dodds P.N."/>
            <person name="Hirsch C.D."/>
            <person name="Kianian S.F."/>
            <person name="Figueroa M."/>
        </authorList>
    </citation>
    <scope>NUCLEOTIDE SEQUENCE [LARGE SCALE GENOMIC DNA]</scope>
    <source>
        <strain evidence="1">12NC29</strain>
    </source>
</reference>
<sequence>MVLLGSRFPRRVANRPLAFQNFHLAVAHTVTTVAVKWYLPRRIARPFLITFGSLEFGAGTRFLISIESACRLPCAQTLQYLPAFLILYSAPSRYESHIRS</sequence>
<dbReference type="Proteomes" id="UP000235388">
    <property type="component" value="Unassembled WGS sequence"/>
</dbReference>
<dbReference type="AlphaFoldDB" id="A0A2N5W5L8"/>
<evidence type="ECO:0000313" key="2">
    <source>
        <dbReference type="Proteomes" id="UP000235388"/>
    </source>
</evidence>
<name>A0A2N5W5L8_9BASI</name>